<protein>
    <recommendedName>
        <fullName evidence="2">Fibronectin type-III domain-containing protein</fullName>
    </recommendedName>
</protein>
<dbReference type="Gene3D" id="2.60.40.10">
    <property type="entry name" value="Immunoglobulins"/>
    <property type="match status" value="3"/>
</dbReference>
<dbReference type="Pfam" id="PF13585">
    <property type="entry name" value="CHU_C"/>
    <property type="match status" value="1"/>
</dbReference>
<dbReference type="PROSITE" id="PS00430">
    <property type="entry name" value="TONB_DEPENDENT_REC_1"/>
    <property type="match status" value="1"/>
</dbReference>
<accession>A0A098RXI4</accession>
<keyword evidence="4" id="KW-1185">Reference proteome</keyword>
<evidence type="ECO:0000313" key="4">
    <source>
        <dbReference type="Proteomes" id="UP000029736"/>
    </source>
</evidence>
<feature type="domain" description="Fibronectin type-III" evidence="2">
    <location>
        <begin position="392"/>
        <end position="495"/>
    </location>
</feature>
<evidence type="ECO:0000313" key="3">
    <source>
        <dbReference type="EMBL" id="KGE84884.1"/>
    </source>
</evidence>
<dbReference type="InterPro" id="IPR036116">
    <property type="entry name" value="FN3_sf"/>
</dbReference>
<sequence>MFYRLFPLRVLLFLLFLITISSTLLATHNRAGEIRVELVDTTCTSDNSLTVRATVITYTKASSISVDRDTLTICWGDGTCERVGRANGLGTPPQGVILENDTKRNLYIATHTYSARATYTISMTDPNRNAGILNVNAPFSEQVPFHIQTEYTFLNPQVQGCNNSPILLQPPIDIGCVGQVFTHNPNAFDADNDSLSYEFITPMQEVDFSAPNYQEVMEIEPGIDNQITIDSLTGDIVWNAPQKAGEYNIAILIREYRNGQQIGSIVRDMQILVEECENLPPVVEVPFDEVCVIAGNVLEFDVRATAPLSEDEQLVRLTALGGPFEVTYGPATFTPNTETFEEDPVVKTFRWDVPCEAISAQFYQVVFKATDNGFGDTTGLATLKTVRIKVVGPPPEDVQAEPQSNEVNVSWQMPYACEDTENNYFRGFTVWRREGSANFVRDTCTPGLDGSGYTKLFNVPIMDTEDGRYIYTDTDVERGRTYCYRILAEFALTTPTGSTTYNPVESLASDSICVQLNRDIPLITNVSVLTTDTGGGEMEVCWSKPVAEDLDTLLNPGPYVYEVLRAEGQNPPEEAFQPIGITFSSPTFAGANDTCFVDTGLNTAEQSYSYIVAFYVNNESEPLGLTNPASSVFLSIEPTDNTNILSWSENVPWNNFEYTIFRENDSGDYDSLATVTEPPYRDEGLINGTEYCYYVRSAGTYDIEGIPGPLLNNSQRNCSIPIDNIAPCPPTLEVTNGCDTQTDCSDEEALANTLDWVNPMDICEETDDVVGYRIYYAPFEGSDFEFIASIDDSRLTVYDHKPEIGIAGCYAVTAVDTFANESEFSNIICVDNCPFYQLPNAFTPNGDGQNDIFRPYPYCFIDRVEFTVFNRWGQVVFTTNDPDLNWDGTNLQGQALEDGTYFYNCRYFERRVTGIQPGPVILKGYIELIRNSR</sequence>
<proteinExistence type="predicted"/>
<evidence type="ECO:0000256" key="1">
    <source>
        <dbReference type="SAM" id="SignalP"/>
    </source>
</evidence>
<gene>
    <name evidence="3" type="ORF">IX84_30960</name>
</gene>
<evidence type="ECO:0000259" key="2">
    <source>
        <dbReference type="SMART" id="SM00060"/>
    </source>
</evidence>
<dbReference type="AlphaFoldDB" id="A0A098RXI4"/>
<feature type="signal peptide" evidence="1">
    <location>
        <begin position="1"/>
        <end position="26"/>
    </location>
</feature>
<organism evidence="3 4">
    <name type="scientific">Phaeodactylibacter xiamenensis</name>
    <dbReference type="NCBI Taxonomy" id="1524460"/>
    <lineage>
        <taxon>Bacteria</taxon>
        <taxon>Pseudomonadati</taxon>
        <taxon>Bacteroidota</taxon>
        <taxon>Saprospiria</taxon>
        <taxon>Saprospirales</taxon>
        <taxon>Haliscomenobacteraceae</taxon>
        <taxon>Phaeodactylibacter</taxon>
    </lineage>
</organism>
<feature type="domain" description="Fibronectin type-III" evidence="2">
    <location>
        <begin position="628"/>
        <end position="705"/>
    </location>
</feature>
<name>A0A098RXI4_9BACT</name>
<dbReference type="Proteomes" id="UP000029736">
    <property type="component" value="Unassembled WGS sequence"/>
</dbReference>
<dbReference type="NCBIfam" id="TIGR04131">
    <property type="entry name" value="Bac_Flav_CTERM"/>
    <property type="match status" value="1"/>
</dbReference>
<dbReference type="InterPro" id="IPR026341">
    <property type="entry name" value="T9SS_type_B"/>
</dbReference>
<dbReference type="InterPro" id="IPR003961">
    <property type="entry name" value="FN3_dom"/>
</dbReference>
<dbReference type="EMBL" id="JPOS01000101">
    <property type="protein sequence ID" value="KGE84884.1"/>
    <property type="molecule type" value="Genomic_DNA"/>
</dbReference>
<dbReference type="InterPro" id="IPR010916">
    <property type="entry name" value="TonB_box_CS"/>
</dbReference>
<dbReference type="SMART" id="SM00060">
    <property type="entry name" value="FN3"/>
    <property type="match status" value="2"/>
</dbReference>
<dbReference type="InterPro" id="IPR013783">
    <property type="entry name" value="Ig-like_fold"/>
</dbReference>
<reference evidence="3 4" key="1">
    <citation type="journal article" date="2014" name="Int. J. Syst. Evol. Microbiol.">
        <title>Phaeodactylibacter xiamenensis gen. nov., sp. nov., a member of the family Saprospiraceae isolated from the marine alga Phaeodactylum tricornutum.</title>
        <authorList>
            <person name="Chen Z.Jr."/>
            <person name="Lei X."/>
            <person name="Lai Q."/>
            <person name="Li Y."/>
            <person name="Zhang B."/>
            <person name="Zhang J."/>
            <person name="Zhang H."/>
            <person name="Yang L."/>
            <person name="Zheng W."/>
            <person name="Tian Y."/>
            <person name="Yu Z."/>
            <person name="Xu H.Jr."/>
            <person name="Zheng T."/>
        </authorList>
    </citation>
    <scope>NUCLEOTIDE SEQUENCE [LARGE SCALE GENOMIC DNA]</scope>
    <source>
        <strain evidence="3 4">KD52</strain>
    </source>
</reference>
<dbReference type="STRING" id="1524460.IX84_30960"/>
<comment type="caution">
    <text evidence="3">The sequence shown here is derived from an EMBL/GenBank/DDBJ whole genome shotgun (WGS) entry which is preliminary data.</text>
</comment>
<feature type="chain" id="PRO_5001939532" description="Fibronectin type-III domain-containing protein" evidence="1">
    <location>
        <begin position="27"/>
        <end position="933"/>
    </location>
</feature>
<keyword evidence="1" id="KW-0732">Signal</keyword>
<dbReference type="OrthoDB" id="1123245at2"/>
<dbReference type="RefSeq" id="WP_044230053.1">
    <property type="nucleotide sequence ID" value="NZ_JBKAGJ010000033.1"/>
</dbReference>
<dbReference type="SUPFAM" id="SSF49265">
    <property type="entry name" value="Fibronectin type III"/>
    <property type="match status" value="2"/>
</dbReference>